<gene>
    <name evidence="3" type="ORF">OG398_17935</name>
</gene>
<dbReference type="SMART" id="SM00418">
    <property type="entry name" value="HTH_ARSR"/>
    <property type="match status" value="1"/>
</dbReference>
<reference evidence="3" key="1">
    <citation type="submission" date="2022-10" db="EMBL/GenBank/DDBJ databases">
        <title>The complete genomes of actinobacterial strains from the NBC collection.</title>
        <authorList>
            <person name="Joergensen T.S."/>
            <person name="Alvarez Arevalo M."/>
            <person name="Sterndorff E.B."/>
            <person name="Faurdal D."/>
            <person name="Vuksanovic O."/>
            <person name="Mourched A.-S."/>
            <person name="Charusanti P."/>
            <person name="Shaw S."/>
            <person name="Blin K."/>
            <person name="Weber T."/>
        </authorList>
    </citation>
    <scope>NUCLEOTIDE SEQUENCE</scope>
    <source>
        <strain evidence="3">NBC_00008</strain>
    </source>
</reference>
<organism evidence="3">
    <name type="scientific">Streptomyces sp. NBC_00008</name>
    <dbReference type="NCBI Taxonomy" id="2903610"/>
    <lineage>
        <taxon>Bacteria</taxon>
        <taxon>Bacillati</taxon>
        <taxon>Actinomycetota</taxon>
        <taxon>Actinomycetes</taxon>
        <taxon>Kitasatosporales</taxon>
        <taxon>Streptomycetaceae</taxon>
        <taxon>Streptomyces</taxon>
    </lineage>
</organism>
<dbReference type="InterPro" id="IPR011991">
    <property type="entry name" value="ArsR-like_HTH"/>
</dbReference>
<dbReference type="CDD" id="cd00090">
    <property type="entry name" value="HTH_ARSR"/>
    <property type="match status" value="1"/>
</dbReference>
<feature type="domain" description="HTH arsR-type" evidence="2">
    <location>
        <begin position="125"/>
        <end position="203"/>
    </location>
</feature>
<evidence type="ECO:0000256" key="1">
    <source>
        <dbReference type="SAM" id="MobiDB-lite"/>
    </source>
</evidence>
<feature type="compositionally biased region" description="Low complexity" evidence="1">
    <location>
        <begin position="91"/>
        <end position="103"/>
    </location>
</feature>
<feature type="compositionally biased region" description="Gly residues" evidence="1">
    <location>
        <begin position="81"/>
        <end position="90"/>
    </location>
</feature>
<dbReference type="AlphaFoldDB" id="A0AAU2VR19"/>
<evidence type="ECO:0000259" key="2">
    <source>
        <dbReference type="SMART" id="SM00418"/>
    </source>
</evidence>
<feature type="region of interest" description="Disordered" evidence="1">
    <location>
        <begin position="78"/>
        <end position="119"/>
    </location>
</feature>
<dbReference type="InterPro" id="IPR036388">
    <property type="entry name" value="WH-like_DNA-bd_sf"/>
</dbReference>
<sequence>MELEERVTELERRLEALVGDRRDVPRPTGADFWALEGLKQELSGAGAADGGVLYTGAVRLPTGERYEWQYGALTEQLLGGEADGSGGPDGPAGSDGSDASDGSGAPGGGPGEAGGSGADWSEAAESLAALGHPVRLRLLREILGGRRTAAELAALDETGTTGQIYHHLRQLTGAGWLHTTGRGRYEVPGVRVVPLLVVLTAARP</sequence>
<dbReference type="Gene3D" id="1.10.10.10">
    <property type="entry name" value="Winged helix-like DNA-binding domain superfamily/Winged helix DNA-binding domain"/>
    <property type="match status" value="1"/>
</dbReference>
<dbReference type="Pfam" id="PF12840">
    <property type="entry name" value="HTH_20"/>
    <property type="match status" value="1"/>
</dbReference>
<protein>
    <submittedName>
        <fullName evidence="3">Helix-turn-helix domain-containing protein</fullName>
    </submittedName>
</protein>
<feature type="compositionally biased region" description="Gly residues" evidence="1">
    <location>
        <begin position="104"/>
        <end position="117"/>
    </location>
</feature>
<name>A0AAU2VR19_9ACTN</name>
<dbReference type="InterPro" id="IPR001845">
    <property type="entry name" value="HTH_ArsR_DNA-bd_dom"/>
</dbReference>
<dbReference type="EMBL" id="CP108313">
    <property type="protein sequence ID" value="WTW70018.1"/>
    <property type="molecule type" value="Genomic_DNA"/>
</dbReference>
<dbReference type="InterPro" id="IPR036390">
    <property type="entry name" value="WH_DNA-bd_sf"/>
</dbReference>
<dbReference type="GO" id="GO:0003700">
    <property type="term" value="F:DNA-binding transcription factor activity"/>
    <property type="evidence" value="ECO:0007669"/>
    <property type="project" value="InterPro"/>
</dbReference>
<dbReference type="SUPFAM" id="SSF46785">
    <property type="entry name" value="Winged helix' DNA-binding domain"/>
    <property type="match status" value="1"/>
</dbReference>
<proteinExistence type="predicted"/>
<evidence type="ECO:0000313" key="3">
    <source>
        <dbReference type="EMBL" id="WTW70018.1"/>
    </source>
</evidence>
<accession>A0AAU2VR19</accession>